<proteinExistence type="inferred from homology"/>
<dbReference type="InterPro" id="IPR017968">
    <property type="entry name" value="Acylphosphatase_CS"/>
</dbReference>
<dbReference type="EMBL" id="QFFM01000040">
    <property type="protein sequence ID" value="PWG62169.1"/>
    <property type="molecule type" value="Genomic_DNA"/>
</dbReference>
<dbReference type="Gene3D" id="3.30.70.100">
    <property type="match status" value="1"/>
</dbReference>
<gene>
    <name evidence="9" type="ORF">DF196_12565</name>
</gene>
<feature type="active site" evidence="5">
    <location>
        <position position="21"/>
    </location>
</feature>
<evidence type="ECO:0000256" key="7">
    <source>
        <dbReference type="RuleBase" id="RU004168"/>
    </source>
</evidence>
<dbReference type="PROSITE" id="PS00151">
    <property type="entry name" value="ACYLPHOSPHATASE_2"/>
    <property type="match status" value="1"/>
</dbReference>
<comment type="catalytic activity">
    <reaction evidence="4 5 6">
        <text>an acyl phosphate + H2O = a carboxylate + phosphate + H(+)</text>
        <dbReference type="Rhea" id="RHEA:14965"/>
        <dbReference type="ChEBI" id="CHEBI:15377"/>
        <dbReference type="ChEBI" id="CHEBI:15378"/>
        <dbReference type="ChEBI" id="CHEBI:29067"/>
        <dbReference type="ChEBI" id="CHEBI:43474"/>
        <dbReference type="ChEBI" id="CHEBI:59918"/>
        <dbReference type="EC" id="3.6.1.7"/>
    </reaction>
</comment>
<dbReference type="RefSeq" id="WP_109058143.1">
    <property type="nucleotide sequence ID" value="NZ_QFFM01000040.1"/>
</dbReference>
<dbReference type="PROSITE" id="PS00150">
    <property type="entry name" value="ACYLPHOSPHATASE_1"/>
    <property type="match status" value="1"/>
</dbReference>
<comment type="similarity">
    <text evidence="1 7">Belongs to the acylphosphatase family.</text>
</comment>
<dbReference type="Pfam" id="PF00708">
    <property type="entry name" value="Acylphosphatase"/>
    <property type="match status" value="1"/>
</dbReference>
<dbReference type="InterPro" id="IPR036046">
    <property type="entry name" value="Acylphosphatase-like_dom_sf"/>
</dbReference>
<dbReference type="InterPro" id="IPR020456">
    <property type="entry name" value="Acylphosphatase"/>
</dbReference>
<comment type="caution">
    <text evidence="9">The sequence shown here is derived from an EMBL/GenBank/DDBJ whole genome shotgun (WGS) entry which is preliminary data.</text>
</comment>
<evidence type="ECO:0000256" key="2">
    <source>
        <dbReference type="ARBA" id="ARBA00012150"/>
    </source>
</evidence>
<dbReference type="InterPro" id="IPR001792">
    <property type="entry name" value="Acylphosphatase-like_dom"/>
</dbReference>
<dbReference type="PRINTS" id="PR00112">
    <property type="entry name" value="ACYLPHPHTASE"/>
</dbReference>
<keyword evidence="10" id="KW-1185">Reference proteome</keyword>
<evidence type="ECO:0000256" key="3">
    <source>
        <dbReference type="ARBA" id="ARBA00015991"/>
    </source>
</evidence>
<accession>A0A2U2MZJ4</accession>
<feature type="active site" evidence="5">
    <location>
        <position position="39"/>
    </location>
</feature>
<evidence type="ECO:0000256" key="1">
    <source>
        <dbReference type="ARBA" id="ARBA00005614"/>
    </source>
</evidence>
<evidence type="ECO:0000313" key="9">
    <source>
        <dbReference type="EMBL" id="PWG62169.1"/>
    </source>
</evidence>
<protein>
    <recommendedName>
        <fullName evidence="3 5">Acylphosphatase</fullName>
        <ecNumber evidence="2 5">3.6.1.7</ecNumber>
    </recommendedName>
</protein>
<dbReference type="EC" id="3.6.1.7" evidence="2 5"/>
<dbReference type="SUPFAM" id="SSF54975">
    <property type="entry name" value="Acylphosphatase/BLUF domain-like"/>
    <property type="match status" value="1"/>
</dbReference>
<dbReference type="OrthoDB" id="3182027at2"/>
<dbReference type="GO" id="GO:0003998">
    <property type="term" value="F:acylphosphatase activity"/>
    <property type="evidence" value="ECO:0007669"/>
    <property type="project" value="UniProtKB-EC"/>
</dbReference>
<keyword evidence="5 6" id="KW-0378">Hydrolase</keyword>
<evidence type="ECO:0000259" key="8">
    <source>
        <dbReference type="PROSITE" id="PS51160"/>
    </source>
</evidence>
<dbReference type="PROSITE" id="PS51160">
    <property type="entry name" value="ACYLPHOSPHATASE_3"/>
    <property type="match status" value="1"/>
</dbReference>
<organism evidence="9 10">
    <name type="scientific">Bifidobacterium callitrichidarum</name>
    <dbReference type="NCBI Taxonomy" id="2052941"/>
    <lineage>
        <taxon>Bacteria</taxon>
        <taxon>Bacillati</taxon>
        <taxon>Actinomycetota</taxon>
        <taxon>Actinomycetes</taxon>
        <taxon>Bifidobacteriales</taxon>
        <taxon>Bifidobacteriaceae</taxon>
        <taxon>Bifidobacterium</taxon>
    </lineage>
</organism>
<dbReference type="Proteomes" id="UP000245876">
    <property type="component" value="Unassembled WGS sequence"/>
</dbReference>
<sequence length="93" mass="10314">MMDVVRKHIVVTGMVQGVGFRYFAVMQARKLGVLGWVRNRLDGSVEAEAQGSGDAVELFVSALRRGPRWADVRAVEVTDIAPRQDADFRVRGL</sequence>
<evidence type="ECO:0000256" key="4">
    <source>
        <dbReference type="ARBA" id="ARBA00047645"/>
    </source>
</evidence>
<reference evidence="9 10" key="1">
    <citation type="journal article" date="2018" name="Int. J. Syst. Evol. Microbiol.">
        <title>Bifidobacterium callitrichidarum sp. nov. from the faeces of the emperor tamarin (Saguinus imperator).</title>
        <authorList>
            <person name="Modesto M."/>
            <person name="Michelini S."/>
            <person name="Sansosti M.C."/>
            <person name="De Filippo C."/>
            <person name="Cavalieri D."/>
            <person name="Qvirist L."/>
            <person name="Andlid T."/>
            <person name="Spiezio C."/>
            <person name="Sandri C."/>
            <person name="Pascarelli S."/>
            <person name="Sgorbati B."/>
            <person name="Mattarelli P."/>
        </authorList>
    </citation>
    <scope>NUCLEOTIDE SEQUENCE [LARGE SCALE GENOMIC DNA]</scope>
    <source>
        <strain evidence="9 10">TRI 5</strain>
    </source>
</reference>
<feature type="domain" description="Acylphosphatase-like" evidence="8">
    <location>
        <begin position="6"/>
        <end position="92"/>
    </location>
</feature>
<evidence type="ECO:0000256" key="5">
    <source>
        <dbReference type="PROSITE-ProRule" id="PRU00520"/>
    </source>
</evidence>
<evidence type="ECO:0000256" key="6">
    <source>
        <dbReference type="RuleBase" id="RU000553"/>
    </source>
</evidence>
<dbReference type="PANTHER" id="PTHR47268">
    <property type="entry name" value="ACYLPHOSPHATASE"/>
    <property type="match status" value="1"/>
</dbReference>
<evidence type="ECO:0000313" key="10">
    <source>
        <dbReference type="Proteomes" id="UP000245876"/>
    </source>
</evidence>
<name>A0A2U2MZJ4_9BIFI</name>
<dbReference type="PANTHER" id="PTHR47268:SF4">
    <property type="entry name" value="ACYLPHOSPHATASE"/>
    <property type="match status" value="1"/>
</dbReference>
<dbReference type="AlphaFoldDB" id="A0A2U2MZJ4"/>